<evidence type="ECO:0000256" key="1">
    <source>
        <dbReference type="SAM" id="SignalP"/>
    </source>
</evidence>
<accession>A0AA36KN86</accession>
<keyword evidence="2" id="KW-0614">Plasmid</keyword>
<evidence type="ECO:0000313" key="3">
    <source>
        <dbReference type="Proteomes" id="UP000019193"/>
    </source>
</evidence>
<dbReference type="RefSeq" id="WP_006582116.1">
    <property type="nucleotide sequence ID" value="NZ_CBSD020000106.1"/>
</dbReference>
<dbReference type="Proteomes" id="UP000019193">
    <property type="component" value="Unassembled WGS sequence"/>
</dbReference>
<name>A0AA36KN86_ACINO</name>
<evidence type="ECO:0000313" key="2">
    <source>
        <dbReference type="EMBL" id="CDI28373.1"/>
    </source>
</evidence>
<dbReference type="AlphaFoldDB" id="A0AA36KN86"/>
<comment type="caution">
    <text evidence="2">The sequence shown here is derived from an EMBL/GenBank/DDBJ whole genome shotgun (WGS) entry which is preliminary data.</text>
</comment>
<sequence>MKYYLIFAVIFCSQFSFAKASDISFYDYGSVHLFTSKDQLKLRSIEFYKDNSVTDWSMCTPILTNKLKVTNVKYSWEKEISGFTVNDPKWGEEFYSVDLSEIPQAHKWLLSTLVQKGRIVKITSRACGSSLTPYLIRVEK</sequence>
<geneLocation type="plasmid" evidence="2">
    <name>p1ANIBUN28F</name>
</geneLocation>
<keyword evidence="1" id="KW-0732">Signal</keyword>
<feature type="signal peptide" evidence="1">
    <location>
        <begin position="1"/>
        <end position="20"/>
    </location>
</feature>
<gene>
    <name evidence="2" type="ORF">ANICBIBUN_P1_19963</name>
</gene>
<organism evidence="2 3">
    <name type="scientific">Acinetobacter nosocomialis 28F</name>
    <dbReference type="NCBI Taxonomy" id="1147131"/>
    <lineage>
        <taxon>Bacteria</taxon>
        <taxon>Pseudomonadati</taxon>
        <taxon>Pseudomonadota</taxon>
        <taxon>Gammaproteobacteria</taxon>
        <taxon>Moraxellales</taxon>
        <taxon>Moraxellaceae</taxon>
        <taxon>Acinetobacter</taxon>
        <taxon>Acinetobacter calcoaceticus/baumannii complex</taxon>
    </lineage>
</organism>
<proteinExistence type="predicted"/>
<dbReference type="EMBL" id="CBSD020000106">
    <property type="protein sequence ID" value="CDI28373.1"/>
    <property type="molecule type" value="Genomic_DNA"/>
</dbReference>
<keyword evidence="3" id="KW-1185">Reference proteome</keyword>
<reference evidence="2 3" key="1">
    <citation type="submission" date="2013-06" db="EMBL/GenBank/DDBJ databases">
        <title>Comparative analysis of genomes of multi-drug Acinetobacter sp. from Colombian Hospitals.</title>
        <authorList>
            <person name="Barreto-Hernandez E."/>
            <person name="Gonzalez E.B."/>
            <person name="Cepeda L.A."/>
            <person name="Valenzuela E.M."/>
            <person name="Falquet L."/>
            <person name="Reguero M.T."/>
            <person name="Mantilla R."/>
        </authorList>
    </citation>
    <scope>NUCLEOTIDE SEQUENCE [LARGE SCALE GENOMIC DNA]</scope>
    <source>
        <strain evidence="2 3">28F</strain>
        <plasmid evidence="2">p1ANIBUN28F</plasmid>
    </source>
</reference>
<feature type="chain" id="PRO_5041237279" evidence="1">
    <location>
        <begin position="21"/>
        <end position="140"/>
    </location>
</feature>
<protein>
    <submittedName>
        <fullName evidence="2">Uncharacterized protein</fullName>
    </submittedName>
</protein>